<evidence type="ECO:0000313" key="3">
    <source>
        <dbReference type="Proteomes" id="UP000598426"/>
    </source>
</evidence>
<dbReference type="RefSeq" id="WP_191170905.1">
    <property type="nucleotide sequence ID" value="NZ_JACXZS010000003.1"/>
</dbReference>
<organism evidence="2 3">
    <name type="scientific">Microbacterium helvum</name>
    <dbReference type="NCBI Taxonomy" id="2773713"/>
    <lineage>
        <taxon>Bacteria</taxon>
        <taxon>Bacillati</taxon>
        <taxon>Actinomycetota</taxon>
        <taxon>Actinomycetes</taxon>
        <taxon>Micrococcales</taxon>
        <taxon>Microbacteriaceae</taxon>
        <taxon>Microbacterium</taxon>
    </lineage>
</organism>
<feature type="transmembrane region" description="Helical" evidence="1">
    <location>
        <begin position="110"/>
        <end position="132"/>
    </location>
</feature>
<sequence>MPTKTPPALGRSDVATLVMLLVVAVLAGIWPLTGTLTTWVPYIAIPAAAGLPFLWPPLRLMPLGETTWAFWIADTVGVLVMLAVAWAMLRAASRKRLRPHAGRAFGRGMWVTIVAMIAGNLVRAVFMSFAVHADLGTYLATLAAGILISALTAIVPGLLVGAVAALVSATARSARVA</sequence>
<dbReference type="Proteomes" id="UP000598426">
    <property type="component" value="Unassembled WGS sequence"/>
</dbReference>
<proteinExistence type="predicted"/>
<evidence type="ECO:0000256" key="1">
    <source>
        <dbReference type="SAM" id="Phobius"/>
    </source>
</evidence>
<keyword evidence="3" id="KW-1185">Reference proteome</keyword>
<keyword evidence="1" id="KW-0812">Transmembrane</keyword>
<accession>A0ABR8NQG1</accession>
<evidence type="ECO:0008006" key="4">
    <source>
        <dbReference type="Google" id="ProtNLM"/>
    </source>
</evidence>
<name>A0ABR8NQG1_9MICO</name>
<protein>
    <recommendedName>
        <fullName evidence="4">ECF transporter S component</fullName>
    </recommendedName>
</protein>
<gene>
    <name evidence="2" type="ORF">IF188_06135</name>
</gene>
<dbReference type="EMBL" id="JACXZS010000003">
    <property type="protein sequence ID" value="MBD3941276.1"/>
    <property type="molecule type" value="Genomic_DNA"/>
</dbReference>
<reference evidence="2 3" key="1">
    <citation type="submission" date="2020-09" db="EMBL/GenBank/DDBJ databases">
        <title>Isolation and identification of active actinomycetes.</title>
        <authorList>
            <person name="Li X."/>
        </authorList>
    </citation>
    <scope>NUCLEOTIDE SEQUENCE [LARGE SCALE GENOMIC DNA]</scope>
    <source>
        <strain evidence="2 3">NEAU-LLC</strain>
    </source>
</reference>
<comment type="caution">
    <text evidence="2">The sequence shown here is derived from an EMBL/GenBank/DDBJ whole genome shotgun (WGS) entry which is preliminary data.</text>
</comment>
<keyword evidence="1" id="KW-0472">Membrane</keyword>
<feature type="transmembrane region" description="Helical" evidence="1">
    <location>
        <begin position="138"/>
        <end position="167"/>
    </location>
</feature>
<feature type="transmembrane region" description="Helical" evidence="1">
    <location>
        <begin position="68"/>
        <end position="89"/>
    </location>
</feature>
<keyword evidence="1" id="KW-1133">Transmembrane helix</keyword>
<feature type="transmembrane region" description="Helical" evidence="1">
    <location>
        <begin position="14"/>
        <end position="32"/>
    </location>
</feature>
<evidence type="ECO:0000313" key="2">
    <source>
        <dbReference type="EMBL" id="MBD3941276.1"/>
    </source>
</evidence>
<feature type="transmembrane region" description="Helical" evidence="1">
    <location>
        <begin position="39"/>
        <end position="56"/>
    </location>
</feature>